<dbReference type="RefSeq" id="WP_203767687.1">
    <property type="nucleotide sequence ID" value="NZ_BAAABO010000007.1"/>
</dbReference>
<accession>A0ABQ3Y7N6</accession>
<dbReference type="Gene3D" id="3.40.30.10">
    <property type="entry name" value="Glutaredoxin"/>
    <property type="match status" value="1"/>
</dbReference>
<name>A0ABQ3Y7N6_9ACTN</name>
<dbReference type="InterPro" id="IPR036249">
    <property type="entry name" value="Thioredoxin-like_sf"/>
</dbReference>
<organism evidence="1 2">
    <name type="scientific">Paractinoplanes deccanensis</name>
    <dbReference type="NCBI Taxonomy" id="113561"/>
    <lineage>
        <taxon>Bacteria</taxon>
        <taxon>Bacillati</taxon>
        <taxon>Actinomycetota</taxon>
        <taxon>Actinomycetes</taxon>
        <taxon>Micromonosporales</taxon>
        <taxon>Micromonosporaceae</taxon>
        <taxon>Paractinoplanes</taxon>
    </lineage>
</organism>
<dbReference type="Pfam" id="PF22234">
    <property type="entry name" value="Rv2466c-like"/>
    <property type="match status" value="1"/>
</dbReference>
<dbReference type="SUPFAM" id="SSF52833">
    <property type="entry name" value="Thioredoxin-like"/>
    <property type="match status" value="1"/>
</dbReference>
<dbReference type="Proteomes" id="UP000609879">
    <property type="component" value="Unassembled WGS sequence"/>
</dbReference>
<proteinExistence type="predicted"/>
<evidence type="ECO:0000313" key="2">
    <source>
        <dbReference type="Proteomes" id="UP000609879"/>
    </source>
</evidence>
<dbReference type="InterPro" id="IPR053977">
    <property type="entry name" value="Rv2466c-like"/>
</dbReference>
<sequence>MEATYYFDPACPFTWRTSRWLVAVAPERDVTVSWRAFSLKILNGDNTPEQYRAATDASFRALRLVEALRADRRQDTVAAFYTGIGTRVHAGGAALTDDLVLAAAEAAGVEDAKTVLDDASWDESVRESHEAALALAGPGIGSPVLHVDGAERGLHGPIIGAVPERDEALAIWDAFVPLSRIGTFFELKRGRG</sequence>
<evidence type="ECO:0000313" key="1">
    <source>
        <dbReference type="EMBL" id="GID76009.1"/>
    </source>
</evidence>
<gene>
    <name evidence="1" type="ORF">Ade02nite_46500</name>
</gene>
<keyword evidence="2" id="KW-1185">Reference proteome</keyword>
<reference evidence="1 2" key="1">
    <citation type="submission" date="2021-01" db="EMBL/GenBank/DDBJ databases">
        <title>Whole genome shotgun sequence of Actinoplanes deccanensis NBRC 13994.</title>
        <authorList>
            <person name="Komaki H."/>
            <person name="Tamura T."/>
        </authorList>
    </citation>
    <scope>NUCLEOTIDE SEQUENCE [LARGE SCALE GENOMIC DNA]</scope>
    <source>
        <strain evidence="1 2">NBRC 13994</strain>
    </source>
</reference>
<dbReference type="EMBL" id="BOMI01000090">
    <property type="protein sequence ID" value="GID76009.1"/>
    <property type="molecule type" value="Genomic_DNA"/>
</dbReference>
<comment type="caution">
    <text evidence="1">The sequence shown here is derived from an EMBL/GenBank/DDBJ whole genome shotgun (WGS) entry which is preliminary data.</text>
</comment>
<protein>
    <submittedName>
        <fullName evidence="1">Thioredoxin-like reductase</fullName>
    </submittedName>
</protein>